<protein>
    <submittedName>
        <fullName evidence="2">Uncharacterized protein</fullName>
    </submittedName>
</protein>
<dbReference type="OrthoDB" id="6848220at2"/>
<organism evidence="2 3">
    <name type="scientific">Roseiarcus fermentans</name>
    <dbReference type="NCBI Taxonomy" id="1473586"/>
    <lineage>
        <taxon>Bacteria</taxon>
        <taxon>Pseudomonadati</taxon>
        <taxon>Pseudomonadota</taxon>
        <taxon>Alphaproteobacteria</taxon>
        <taxon>Hyphomicrobiales</taxon>
        <taxon>Roseiarcaceae</taxon>
        <taxon>Roseiarcus</taxon>
    </lineage>
</organism>
<evidence type="ECO:0000256" key="1">
    <source>
        <dbReference type="SAM" id="SignalP"/>
    </source>
</evidence>
<proteinExistence type="predicted"/>
<dbReference type="Proteomes" id="UP000253529">
    <property type="component" value="Unassembled WGS sequence"/>
</dbReference>
<feature type="signal peptide" evidence="1">
    <location>
        <begin position="1"/>
        <end position="22"/>
    </location>
</feature>
<name>A0A366F556_9HYPH</name>
<feature type="chain" id="PRO_5016884075" evidence="1">
    <location>
        <begin position="23"/>
        <end position="135"/>
    </location>
</feature>
<dbReference type="AlphaFoldDB" id="A0A366F556"/>
<comment type="caution">
    <text evidence="2">The sequence shown here is derived from an EMBL/GenBank/DDBJ whole genome shotgun (WGS) entry which is preliminary data.</text>
</comment>
<reference evidence="2 3" key="1">
    <citation type="submission" date="2018-06" db="EMBL/GenBank/DDBJ databases">
        <title>Genomic Encyclopedia of Type Strains, Phase IV (KMG-IV): sequencing the most valuable type-strain genomes for metagenomic binning, comparative biology and taxonomic classification.</title>
        <authorList>
            <person name="Goeker M."/>
        </authorList>
    </citation>
    <scope>NUCLEOTIDE SEQUENCE [LARGE SCALE GENOMIC DNA]</scope>
    <source>
        <strain evidence="2 3">DSM 24875</strain>
    </source>
</reference>
<keyword evidence="3" id="KW-1185">Reference proteome</keyword>
<evidence type="ECO:0000313" key="3">
    <source>
        <dbReference type="Proteomes" id="UP000253529"/>
    </source>
</evidence>
<dbReference type="RefSeq" id="WP_113890758.1">
    <property type="nucleotide sequence ID" value="NZ_QNRK01000021.1"/>
</dbReference>
<dbReference type="EMBL" id="QNRK01000021">
    <property type="protein sequence ID" value="RBP09754.1"/>
    <property type="molecule type" value="Genomic_DNA"/>
</dbReference>
<keyword evidence="1" id="KW-0732">Signal</keyword>
<sequence length="135" mass="14614">MKGILLAVAGCLAATLTGPAFADSLTRSCDYKGDGKLGPLTIDFDEAARSVRVTTPDGRVYRYQNGVTGRIGPATADDDLGPVEQFVNLRPDRVEVGFRWLDDGSTGHLAYFDPTAFKNPAKRCVWRSLWAFATG</sequence>
<gene>
    <name evidence="2" type="ORF">DFR50_121100</name>
</gene>
<accession>A0A366F556</accession>
<evidence type="ECO:0000313" key="2">
    <source>
        <dbReference type="EMBL" id="RBP09754.1"/>
    </source>
</evidence>